<dbReference type="InterPro" id="IPR055622">
    <property type="entry name" value="DUF7198"/>
</dbReference>
<keyword evidence="1" id="KW-0812">Transmembrane</keyword>
<keyword evidence="1" id="KW-0472">Membrane</keyword>
<sequence length="229" mass="25847">MEIQIFMWISRLYVIMIVVTTYTVVVLGGIYAAARKAKRASAVYKAVIMQMLSEIREYIKEEDRMNPLVQEKEELTLATLIHKKAVDSEYAEVVDLLAHLAKSTFQNYNFLIQKSTDETKDPHFMQLRSAFHESPHVHKQIFEKSIDYGIDYDVLVQKFNDKLKAGEIITCGDDVVIITEDGTGLPASGVSQINSGIEGGEIGFNVSFVSAKNYDAWAANNLKQEEDNE</sequence>
<evidence type="ECO:0000256" key="1">
    <source>
        <dbReference type="SAM" id="Phobius"/>
    </source>
</evidence>
<keyword evidence="1" id="KW-1133">Transmembrane helix</keyword>
<reference evidence="2 3" key="1">
    <citation type="journal article" date="2015" name="Appl. Environ. Microbiol.">
        <title>Effects of actin-like proteins encoded by two Bacillus pumilus phages on unstable lysogeny, revealed by genomic analysis.</title>
        <authorList>
            <person name="Yuan Y."/>
            <person name="Peng Q."/>
            <person name="Wu D."/>
            <person name="Kou Z."/>
            <person name="Wu Y."/>
            <person name="Liu P."/>
            <person name="Gao M."/>
        </authorList>
    </citation>
    <scope>NUCLEOTIDE SEQUENCE [LARGE SCALE GENOMIC DNA]</scope>
</reference>
<name>A0A0A0PJB6_9CAUD</name>
<organism evidence="2 3">
    <name type="scientific">Bacillus phage Bp8p-T</name>
    <dbReference type="NCBI Taxonomy" id="1445811"/>
    <lineage>
        <taxon>Viruses</taxon>
        <taxon>Duplodnaviria</taxon>
        <taxon>Heunggongvirae</taxon>
        <taxon>Uroviricota</taxon>
        <taxon>Caudoviricetes</taxon>
        <taxon>Herelleviridae</taxon>
        <taxon>Bastillevirinae</taxon>
        <taxon>Agatevirus</taxon>
        <taxon>Agatevirus Bp8pC</taxon>
    </lineage>
</organism>
<dbReference type="Pfam" id="PF23828">
    <property type="entry name" value="DUF7198"/>
    <property type="match status" value="1"/>
</dbReference>
<protein>
    <submittedName>
        <fullName evidence="2">Uncharacterized protein</fullName>
    </submittedName>
</protein>
<evidence type="ECO:0000313" key="3">
    <source>
        <dbReference type="Proteomes" id="UP000030233"/>
    </source>
</evidence>
<proteinExistence type="predicted"/>
<evidence type="ECO:0000313" key="2">
    <source>
        <dbReference type="EMBL" id="AHJ87794.1"/>
    </source>
</evidence>
<feature type="transmembrane region" description="Helical" evidence="1">
    <location>
        <begin position="12"/>
        <end position="34"/>
    </location>
</feature>
<accession>A0A0A0PJB6</accession>
<dbReference type="Proteomes" id="UP000030233">
    <property type="component" value="Segment"/>
</dbReference>
<dbReference type="EMBL" id="KJ010548">
    <property type="protein sequence ID" value="AHJ87794.1"/>
    <property type="molecule type" value="Genomic_DNA"/>
</dbReference>
<gene>
    <name evidence="2" type="ORF">Bp8pT_153</name>
</gene>